<dbReference type="AlphaFoldDB" id="A0A5N6MZT0"/>
<dbReference type="Proteomes" id="UP000326396">
    <property type="component" value="Linkage Group LG4"/>
</dbReference>
<name>A0A5N6MZT0_9ASTR</name>
<comment type="caution">
    <text evidence="1">The sequence shown here is derived from an EMBL/GenBank/DDBJ whole genome shotgun (WGS) entry which is preliminary data.</text>
</comment>
<protein>
    <submittedName>
        <fullName evidence="1">Uncharacterized protein</fullName>
    </submittedName>
</protein>
<organism evidence="1 2">
    <name type="scientific">Mikania micrantha</name>
    <name type="common">bitter vine</name>
    <dbReference type="NCBI Taxonomy" id="192012"/>
    <lineage>
        <taxon>Eukaryota</taxon>
        <taxon>Viridiplantae</taxon>
        <taxon>Streptophyta</taxon>
        <taxon>Embryophyta</taxon>
        <taxon>Tracheophyta</taxon>
        <taxon>Spermatophyta</taxon>
        <taxon>Magnoliopsida</taxon>
        <taxon>eudicotyledons</taxon>
        <taxon>Gunneridae</taxon>
        <taxon>Pentapetalae</taxon>
        <taxon>asterids</taxon>
        <taxon>campanulids</taxon>
        <taxon>Asterales</taxon>
        <taxon>Asteraceae</taxon>
        <taxon>Asteroideae</taxon>
        <taxon>Heliantheae alliance</taxon>
        <taxon>Eupatorieae</taxon>
        <taxon>Mikania</taxon>
    </lineage>
</organism>
<gene>
    <name evidence="1" type="ORF">E3N88_27503</name>
</gene>
<sequence>MITFNDEVQTQFRRDELGNQEINHSHNLGQVRVFLGSRGGGQPSLMISSSTAMENETEACFVSNISREDIHLREIRNVRKNCRREYAHLREIRNTALSLRNQRNNLLFPCVIPKLNIDLCHVLLLSLHG</sequence>
<dbReference type="EMBL" id="SZYD01000014">
    <property type="protein sequence ID" value="KAD4178912.1"/>
    <property type="molecule type" value="Genomic_DNA"/>
</dbReference>
<accession>A0A5N6MZT0</accession>
<evidence type="ECO:0000313" key="1">
    <source>
        <dbReference type="EMBL" id="KAD4178912.1"/>
    </source>
</evidence>
<evidence type="ECO:0000313" key="2">
    <source>
        <dbReference type="Proteomes" id="UP000326396"/>
    </source>
</evidence>
<reference evidence="1 2" key="1">
    <citation type="submission" date="2019-05" db="EMBL/GenBank/DDBJ databases">
        <title>Mikania micrantha, genome provides insights into the molecular mechanism of rapid growth.</title>
        <authorList>
            <person name="Liu B."/>
        </authorList>
    </citation>
    <scope>NUCLEOTIDE SEQUENCE [LARGE SCALE GENOMIC DNA]</scope>
    <source>
        <strain evidence="1">NLD-2019</strain>
        <tissue evidence="1">Leaf</tissue>
    </source>
</reference>
<proteinExistence type="predicted"/>
<keyword evidence="2" id="KW-1185">Reference proteome</keyword>